<dbReference type="SUPFAM" id="SSF49464">
    <property type="entry name" value="Carboxypeptidase regulatory domain-like"/>
    <property type="match status" value="1"/>
</dbReference>
<dbReference type="SUPFAM" id="SSF117074">
    <property type="entry name" value="Hypothetical protein PA1324"/>
    <property type="match status" value="1"/>
</dbReference>
<evidence type="ECO:0000256" key="3">
    <source>
        <dbReference type="ARBA" id="ARBA00022729"/>
    </source>
</evidence>
<dbReference type="InterPro" id="IPR047589">
    <property type="entry name" value="DUF11_rpt"/>
</dbReference>
<evidence type="ECO:0000256" key="5">
    <source>
        <dbReference type="SAM" id="SignalP"/>
    </source>
</evidence>
<organism evidence="8 9">
    <name type="scientific">Uliginosibacterium silvisoli</name>
    <dbReference type="NCBI Taxonomy" id="3114758"/>
    <lineage>
        <taxon>Bacteria</taxon>
        <taxon>Pseudomonadati</taxon>
        <taxon>Pseudomonadota</taxon>
        <taxon>Betaproteobacteria</taxon>
        <taxon>Rhodocyclales</taxon>
        <taxon>Zoogloeaceae</taxon>
        <taxon>Uliginosibacterium</taxon>
    </lineage>
</organism>
<evidence type="ECO:0000313" key="9">
    <source>
        <dbReference type="Proteomes" id="UP001331561"/>
    </source>
</evidence>
<gene>
    <name evidence="8" type="ORF">VVD49_04240</name>
</gene>
<feature type="compositionally biased region" description="Low complexity" evidence="4">
    <location>
        <begin position="891"/>
        <end position="901"/>
    </location>
</feature>
<proteinExistence type="predicted"/>
<name>A0ABU6JZ22_9RHOO</name>
<dbReference type="Pfam" id="PF01345">
    <property type="entry name" value="DUF11"/>
    <property type="match status" value="1"/>
</dbReference>
<evidence type="ECO:0000256" key="2">
    <source>
        <dbReference type="ARBA" id="ARBA00022525"/>
    </source>
</evidence>
<dbReference type="RefSeq" id="WP_327597883.1">
    <property type="nucleotide sequence ID" value="NZ_JAYXHS010000001.1"/>
</dbReference>
<evidence type="ECO:0000256" key="1">
    <source>
        <dbReference type="ARBA" id="ARBA00004613"/>
    </source>
</evidence>
<evidence type="ECO:0000313" key="8">
    <source>
        <dbReference type="EMBL" id="MEC5384917.1"/>
    </source>
</evidence>
<feature type="domain" description="SD-repeat containing protein B" evidence="7">
    <location>
        <begin position="724"/>
        <end position="787"/>
    </location>
</feature>
<evidence type="ECO:0000259" key="6">
    <source>
        <dbReference type="Pfam" id="PF01345"/>
    </source>
</evidence>
<reference evidence="8 9" key="1">
    <citation type="submission" date="2024-01" db="EMBL/GenBank/DDBJ databases">
        <title>Uliginosibacterium soil sp. nov.</title>
        <authorList>
            <person name="Lv Y."/>
        </authorList>
    </citation>
    <scope>NUCLEOTIDE SEQUENCE [LARGE SCALE GENOMIC DNA]</scope>
    <source>
        <strain evidence="8 9">H3</strain>
    </source>
</reference>
<protein>
    <submittedName>
        <fullName evidence="8">SdrD B-like domain-containing protein</fullName>
    </submittedName>
</protein>
<comment type="subcellular location">
    <subcellularLocation>
        <location evidence="1">Secreted</location>
    </subcellularLocation>
</comment>
<sequence>MLHIIGTLALLLGVQVANAALPAGTRIDSQATLRYIDDATGTAKVLQSNVVTVIVQPVEGVALTSNQSIFRPPGFAVSLPHRLRNSGNAQNTFSLSVSNQAGDDFDLGGLQVIRDLNSNGQADAGEPAIASISLAPEEAADLLISGTTPAVNTGVARLVLRATGSMGSHAENSDSVTVVDGAVLNVVQSVSTHAPAPGQVVALQLGVRNLGRVAATGMAIDVDGAPHSMVLLSVPLPANTSLWSADPEPGSLLLYHRIGSPQPSFSATPPEDLSQVDMIAYAFSSFSPGTIFSFRMLIRVNANAAGPIDTTARVQYYDGMSAHGTTAWSNTVVMSVAPRVSINYFTTPEFNTEQSRTTLGSPMFVQADAAACNKDIAVAETVTIKLQSRMSGDIETTRAVETGPNTGMYRIWPPLSTINMATHNVAPDDGWLQTARGDIVTALLPDCGAGQAQASLLIDPAGVVFDSRSNAPIADMQVQLIDVSGAANGGVAGGPARVFAADGVTPAPNRVTTGADGRYEFPLVGPSTYRLQLEEPGYIVPSVVPQQKLPADRIIDPEGSYGRNFPVSMATGAVMLDVPVDSPSGGLLVDLTASRAMAEIGDFVDYTVRVKNVSGVALPRLSMRTALPPGFIFQPGSVRRDGETARDLSGPNTALAAPLGSLANDATTQLTYRARIGPATSTGNAVVSAQAANARPALGSNLATATVRVEGGVFDNKAFALGKIYADCNSNGLQDAGEPGIPGVRIWLEDGTWVISDGEGKYSFYGLSPRTHVAKVDATTLPMGAQLAALGHRNAGDGNSRFLDLKNGELQRADFAVGGCLPAVMSEIMNRRTRAQTATSEVEAGSRAQLTLDAPQQPALSALASGTIGMAGSNASNNPNGMASRPITSPATADPAAQGAARSPAPSLVDAVAVLDNKLDFVELADRHTTLMLQTTLRIKGPMGPRLRLRVNGEEVAESRVGMRIEQAEHQLQAAEYFGVSLRPGENLLQLEQLGDDGVPQATRQLTLIAPGDLARIIIEPPVAALADGSDVTKIIVRLEDARGVLVSARTSLTLEASIGEWMVTDLDTLEPGTQVFLEGGRGEFILRSPQTPGDGQVRVSSGSRKADAVVSFMPPLRDLLASGLIEGVLSRKKLSVGAMQRANGNDGFEQEITHFSRTAGGNTAAARTALFLKGKVKGEYLLTLGYDSDKDTRERLFRDIQPDRFYPVYGDASVKGFDAQSTGHLYVRIDKGRSWLLYGDYVTSNSLQDPARNLAAYNRSLNGLRQHYENGRLAVDGFLSRQTSRQQVLEVRANGTSGPFPIAAGNLVVNSERIEIITRDRSQQSQVLSTVPLVRFSDYTLEALSGSLLLRQPVPSVDADLNDNYIRITYEVDEGGSQFWVGGVDTRVMIVDNEHLKLQAGVVAVEDRDPKDPNRLSGVNISARSGDVILVGEVARTDRDSIGAGNAQRIEVKKESGDLQGRLYVGRSDQAFNNPSSTLTQGRAEFGGKLAYSLDERTRLVGAAISTRDDSRGTHRKELLAGVERNFDNKLKLEVALHEYEESSGTRQVQTQETTSVRVKLTAPVPGVPEASVFGEVEQAVGDSERRMLAVGGDYRLASRLRLYGRYEFVSSLASYTDIDTQRRNTAVVGIDSEYMKDGRAFSEYRARDAITGREAEAAMGLRNQWKVAEGVAVNTSFERINSIEGRDNAQRVAATALTGGAEYTRNPNWKVTGRVEWRTSTSSESFLNTLGFARKLNEAWTFLTRNIYNQVDSKTNDVGDRRQERFQTGFAYRDVVTNVWNALGRYEYKNERDTTLLSGYQRSVHILSTHANAQLARPLLVTGRYAGKIARESFAGLEGRSITHLLSARSTYDIGQKWDASLQVSRLFSPGSGSAQSALGGELGYLLQESLWLSVGYNVLGFNDRDLVSESSDTARGIYMRLRFKFDEKLFEQF</sequence>
<feature type="region of interest" description="Disordered" evidence="4">
    <location>
        <begin position="872"/>
        <end position="902"/>
    </location>
</feature>
<dbReference type="NCBIfam" id="TIGR01451">
    <property type="entry name" value="B_ant_repeat"/>
    <property type="match status" value="1"/>
</dbReference>
<dbReference type="InterPro" id="IPR008969">
    <property type="entry name" value="CarboxyPept-like_regulatory"/>
</dbReference>
<keyword evidence="2" id="KW-0964">Secreted</keyword>
<accession>A0ABU6JZ22</accession>
<evidence type="ECO:0000256" key="4">
    <source>
        <dbReference type="SAM" id="MobiDB-lite"/>
    </source>
</evidence>
<dbReference type="InterPro" id="IPR033764">
    <property type="entry name" value="Sdr_B"/>
</dbReference>
<dbReference type="Gene3D" id="2.60.40.1120">
    <property type="entry name" value="Carboxypeptidase-like, regulatory domain"/>
    <property type="match status" value="1"/>
</dbReference>
<dbReference type="Pfam" id="PF17210">
    <property type="entry name" value="SdrD_B"/>
    <property type="match status" value="1"/>
</dbReference>
<feature type="signal peptide" evidence="5">
    <location>
        <begin position="1"/>
        <end position="19"/>
    </location>
</feature>
<dbReference type="Proteomes" id="UP001331561">
    <property type="component" value="Unassembled WGS sequence"/>
</dbReference>
<dbReference type="InterPro" id="IPR013783">
    <property type="entry name" value="Ig-like_fold"/>
</dbReference>
<feature type="compositionally biased region" description="Polar residues" evidence="4">
    <location>
        <begin position="873"/>
        <end position="890"/>
    </location>
</feature>
<dbReference type="InterPro" id="IPR001434">
    <property type="entry name" value="OmcB-like_DUF11"/>
</dbReference>
<dbReference type="EMBL" id="JAYXHS010000001">
    <property type="protein sequence ID" value="MEC5384917.1"/>
    <property type="molecule type" value="Genomic_DNA"/>
</dbReference>
<evidence type="ECO:0000259" key="7">
    <source>
        <dbReference type="Pfam" id="PF17210"/>
    </source>
</evidence>
<comment type="caution">
    <text evidence="8">The sequence shown here is derived from an EMBL/GenBank/DDBJ whole genome shotgun (WGS) entry which is preliminary data.</text>
</comment>
<dbReference type="Gene3D" id="2.60.40.10">
    <property type="entry name" value="Immunoglobulins"/>
    <property type="match status" value="1"/>
</dbReference>
<feature type="domain" description="DUF11" evidence="6">
    <location>
        <begin position="589"/>
        <end position="707"/>
    </location>
</feature>
<feature type="chain" id="PRO_5045333168" evidence="5">
    <location>
        <begin position="20"/>
        <end position="1936"/>
    </location>
</feature>
<keyword evidence="3 5" id="KW-0732">Signal</keyword>
<keyword evidence="9" id="KW-1185">Reference proteome</keyword>